<sequence length="206" mass="24711">MIILSNIEKLRLTAEINDKVVDSSMLFDTKTKNAFKRLSKQIKEILLNEPKITSYGLNTLKNSLLTYWNESIKPDTEKFWTELKLNGIDFERKEPLKFALDKKRFRQVEQGIDARNHWIELKNQKEIQQRFSITEIQEIEDIISKDENSRIEILKKCLRKKEIPQSQYLKFGECMAYATNCRLWDKYFSQSEVEELYIIWKNFRSK</sequence>
<keyword evidence="2" id="KW-1185">Reference proteome</keyword>
<dbReference type="Proteomes" id="UP000033121">
    <property type="component" value="Unassembled WGS sequence"/>
</dbReference>
<dbReference type="AlphaFoldDB" id="A0A0E9N303"/>
<reference evidence="1 2" key="1">
    <citation type="submission" date="2015-04" db="EMBL/GenBank/DDBJ databases">
        <title>Whole genome shotgun sequence of Flavihumibacter petaseus NBRC 106054.</title>
        <authorList>
            <person name="Miyazawa S."/>
            <person name="Hosoyama A."/>
            <person name="Hashimoto M."/>
            <person name="Noguchi M."/>
            <person name="Tsuchikane K."/>
            <person name="Ohji S."/>
            <person name="Yamazoe A."/>
            <person name="Ichikawa N."/>
            <person name="Kimura A."/>
            <person name="Fujita N."/>
        </authorList>
    </citation>
    <scope>NUCLEOTIDE SEQUENCE [LARGE SCALE GENOMIC DNA]</scope>
    <source>
        <strain evidence="1 2">NBRC 106054</strain>
    </source>
</reference>
<dbReference type="STRING" id="1220578.FPE01S_02_08410"/>
<organism evidence="1 2">
    <name type="scientific">Flavihumibacter petaseus NBRC 106054</name>
    <dbReference type="NCBI Taxonomy" id="1220578"/>
    <lineage>
        <taxon>Bacteria</taxon>
        <taxon>Pseudomonadati</taxon>
        <taxon>Bacteroidota</taxon>
        <taxon>Chitinophagia</taxon>
        <taxon>Chitinophagales</taxon>
        <taxon>Chitinophagaceae</taxon>
        <taxon>Flavihumibacter</taxon>
    </lineage>
</organism>
<comment type="caution">
    <text evidence="1">The sequence shown here is derived from an EMBL/GenBank/DDBJ whole genome shotgun (WGS) entry which is preliminary data.</text>
</comment>
<accession>A0A0E9N303</accession>
<proteinExistence type="predicted"/>
<evidence type="ECO:0000313" key="1">
    <source>
        <dbReference type="EMBL" id="GAO43735.1"/>
    </source>
</evidence>
<gene>
    <name evidence="1" type="ORF">FPE01S_02_08410</name>
</gene>
<evidence type="ECO:0000313" key="2">
    <source>
        <dbReference type="Proteomes" id="UP000033121"/>
    </source>
</evidence>
<name>A0A0E9N303_9BACT</name>
<protein>
    <submittedName>
        <fullName evidence="1">Uncharacterized protein</fullName>
    </submittedName>
</protein>
<dbReference type="EMBL" id="BBWV01000002">
    <property type="protein sequence ID" value="GAO43735.1"/>
    <property type="molecule type" value="Genomic_DNA"/>
</dbReference>